<dbReference type="Pfam" id="PF01427">
    <property type="entry name" value="Peptidase_M15"/>
    <property type="match status" value="1"/>
</dbReference>
<dbReference type="EMBL" id="JASVDS010000001">
    <property type="protein sequence ID" value="MDL5030589.1"/>
    <property type="molecule type" value="Genomic_DNA"/>
</dbReference>
<keyword evidence="6 9" id="KW-0224">Dipeptidase</keyword>
<proteinExistence type="inferred from homology"/>
<sequence length="216" mass="24053">MTLPLSLPTPMPTPLPLIACEDIAAHPDFQSLRGLPEIDLDLRYATPDNFVSRDVYGPLDCAYLRRDAAAGLQRAAAWLQRHRAGWRIRVFDALRPQRVQEALYAELEGTPLALYLAHPEAGSLHSFGVAVDAGLLDADGRELDMGSGFDEMCLLSHPDHEAEHLAQGLLTAQQLSHRGWLRAAMRAGGFHTITTEWWHFEFGDREQARATLPRVL</sequence>
<comment type="similarity">
    <text evidence="9 10">Belongs to the peptidase M15D family.</text>
</comment>
<dbReference type="PANTHER" id="PTHR43126">
    <property type="entry name" value="D-ALANYL-D-ALANINE DIPEPTIDASE"/>
    <property type="match status" value="1"/>
</dbReference>
<evidence type="ECO:0000256" key="5">
    <source>
        <dbReference type="ARBA" id="ARBA00022833"/>
    </source>
</evidence>
<evidence type="ECO:0000256" key="3">
    <source>
        <dbReference type="ARBA" id="ARBA00022723"/>
    </source>
</evidence>
<keyword evidence="2 9" id="KW-0645">Protease</keyword>
<dbReference type="PIRSF" id="PIRSF026671">
    <property type="entry name" value="AA_dipeptidase"/>
    <property type="match status" value="1"/>
</dbReference>
<dbReference type="Gene3D" id="3.30.1380.10">
    <property type="match status" value="1"/>
</dbReference>
<gene>
    <name evidence="9" type="primary">ddpX</name>
    <name evidence="11" type="ORF">QRD43_01610</name>
</gene>
<comment type="catalytic activity">
    <reaction evidence="1 9 10">
        <text>D-alanyl-D-alanine + H2O = 2 D-alanine</text>
        <dbReference type="Rhea" id="RHEA:20661"/>
        <dbReference type="ChEBI" id="CHEBI:15377"/>
        <dbReference type="ChEBI" id="CHEBI:57416"/>
        <dbReference type="ChEBI" id="CHEBI:57822"/>
        <dbReference type="EC" id="3.4.13.22"/>
    </reaction>
</comment>
<comment type="cofactor">
    <cofactor evidence="9">
        <name>Zn(2+)</name>
        <dbReference type="ChEBI" id="CHEBI:29105"/>
    </cofactor>
    <text evidence="9">Binds 1 zinc ion per subunit.</text>
</comment>
<evidence type="ECO:0000256" key="6">
    <source>
        <dbReference type="ARBA" id="ARBA00022997"/>
    </source>
</evidence>
<evidence type="ECO:0000313" key="11">
    <source>
        <dbReference type="EMBL" id="MDL5030589.1"/>
    </source>
</evidence>
<protein>
    <recommendedName>
        <fullName evidence="9 10">D-alanyl-D-alanine dipeptidase</fullName>
        <shortName evidence="9 10">D-Ala-D-Ala dipeptidase</shortName>
        <ecNumber evidence="9 10">3.4.13.22</ecNumber>
    </recommendedName>
</protein>
<dbReference type="Proteomes" id="UP001238603">
    <property type="component" value="Unassembled WGS sequence"/>
</dbReference>
<dbReference type="HAMAP" id="MF_01924">
    <property type="entry name" value="A_A_dipeptidase"/>
    <property type="match status" value="1"/>
</dbReference>
<feature type="binding site" evidence="9">
    <location>
        <position position="199"/>
    </location>
    <ligand>
        <name>Zn(2+)</name>
        <dbReference type="ChEBI" id="CHEBI:29105"/>
        <note>catalytic</note>
    </ligand>
</feature>
<dbReference type="InterPro" id="IPR000755">
    <property type="entry name" value="A_A_dipeptidase"/>
</dbReference>
<evidence type="ECO:0000256" key="2">
    <source>
        <dbReference type="ARBA" id="ARBA00022670"/>
    </source>
</evidence>
<keyword evidence="8 10" id="KW-0961">Cell wall biogenesis/degradation</keyword>
<reference evidence="11 12" key="1">
    <citation type="submission" date="2023-06" db="EMBL/GenBank/DDBJ databases">
        <title>Pelomonas sp. APW6 16S ribosomal RNA gene genome sequencing and assembly.</title>
        <authorList>
            <person name="Woo H."/>
        </authorList>
    </citation>
    <scope>NUCLEOTIDE SEQUENCE [LARGE SCALE GENOMIC DNA]</scope>
    <source>
        <strain evidence="11 12">APW6</strain>
    </source>
</reference>
<evidence type="ECO:0000256" key="9">
    <source>
        <dbReference type="HAMAP-Rule" id="MF_01924"/>
    </source>
</evidence>
<dbReference type="SUPFAM" id="SSF55166">
    <property type="entry name" value="Hedgehog/DD-peptidase"/>
    <property type="match status" value="1"/>
</dbReference>
<evidence type="ECO:0000313" key="12">
    <source>
        <dbReference type="Proteomes" id="UP001238603"/>
    </source>
</evidence>
<keyword evidence="5 9" id="KW-0862">Zinc</keyword>
<feature type="binding site" evidence="9">
    <location>
        <position position="125"/>
    </location>
    <ligand>
        <name>Zn(2+)</name>
        <dbReference type="ChEBI" id="CHEBI:29105"/>
        <note>catalytic</note>
    </ligand>
</feature>
<keyword evidence="4 9" id="KW-0378">Hydrolase</keyword>
<keyword evidence="3 9" id="KW-0479">Metal-binding</keyword>
<feature type="active site" description="Proton donor/acceptor" evidence="9">
    <location>
        <position position="196"/>
    </location>
</feature>
<organism evidence="11 12">
    <name type="scientific">Roseateles subflavus</name>
    <dbReference type="NCBI Taxonomy" id="3053353"/>
    <lineage>
        <taxon>Bacteria</taxon>
        <taxon>Pseudomonadati</taxon>
        <taxon>Pseudomonadota</taxon>
        <taxon>Betaproteobacteria</taxon>
        <taxon>Burkholderiales</taxon>
        <taxon>Sphaerotilaceae</taxon>
        <taxon>Roseateles</taxon>
    </lineage>
</organism>
<keyword evidence="12" id="KW-1185">Reference proteome</keyword>
<accession>A0ABT7LCK5</accession>
<evidence type="ECO:0000256" key="10">
    <source>
        <dbReference type="PIRNR" id="PIRNR026671"/>
    </source>
</evidence>
<evidence type="ECO:0000256" key="4">
    <source>
        <dbReference type="ARBA" id="ARBA00022801"/>
    </source>
</evidence>
<evidence type="ECO:0000256" key="7">
    <source>
        <dbReference type="ARBA" id="ARBA00023049"/>
    </source>
</evidence>
<feature type="site" description="Transition state stabilizer" evidence="9">
    <location>
        <position position="95"/>
    </location>
</feature>
<dbReference type="InterPro" id="IPR009045">
    <property type="entry name" value="Zn_M74/Hedgehog-like"/>
</dbReference>
<comment type="caution">
    <text evidence="11">The sequence shown here is derived from an EMBL/GenBank/DDBJ whole genome shotgun (WGS) entry which is preliminary data.</text>
</comment>
<evidence type="ECO:0000256" key="1">
    <source>
        <dbReference type="ARBA" id="ARBA00001362"/>
    </source>
</evidence>
<keyword evidence="7 9" id="KW-0482">Metalloprotease</keyword>
<dbReference type="RefSeq" id="WP_285980722.1">
    <property type="nucleotide sequence ID" value="NZ_JASVDS010000001.1"/>
</dbReference>
<evidence type="ECO:0000256" key="8">
    <source>
        <dbReference type="ARBA" id="ARBA00023316"/>
    </source>
</evidence>
<comment type="function">
    <text evidence="9 10">Catalyzes hydrolysis of the D-alanyl-D-alanine dipeptide.</text>
</comment>
<feature type="binding site" evidence="9">
    <location>
        <position position="132"/>
    </location>
    <ligand>
        <name>Zn(2+)</name>
        <dbReference type="ChEBI" id="CHEBI:29105"/>
        <note>catalytic</note>
    </ligand>
</feature>
<name>A0ABT7LCK5_9BURK</name>
<dbReference type="EC" id="3.4.13.22" evidence="9 10"/>